<keyword evidence="3" id="KW-0472">Membrane</keyword>
<evidence type="ECO:0000313" key="5">
    <source>
        <dbReference type="Proteomes" id="UP000041254"/>
    </source>
</evidence>
<proteinExistence type="predicted"/>
<dbReference type="PhylomeDB" id="A0A0G4ENP3"/>
<reference evidence="4 5" key="1">
    <citation type="submission" date="2014-11" db="EMBL/GenBank/DDBJ databases">
        <authorList>
            <person name="Zhu J."/>
            <person name="Qi W."/>
            <person name="Song R."/>
        </authorList>
    </citation>
    <scope>NUCLEOTIDE SEQUENCE [LARGE SCALE GENOMIC DNA]</scope>
</reference>
<gene>
    <name evidence="4" type="ORF">Vbra_2931</name>
</gene>
<keyword evidence="3" id="KW-0812">Transmembrane</keyword>
<feature type="region of interest" description="Disordered" evidence="2">
    <location>
        <begin position="26"/>
        <end position="99"/>
    </location>
</feature>
<feature type="compositionally biased region" description="Basic and acidic residues" evidence="2">
    <location>
        <begin position="564"/>
        <end position="595"/>
    </location>
</feature>
<feature type="coiled-coil region" evidence="1">
    <location>
        <begin position="724"/>
        <end position="751"/>
    </location>
</feature>
<keyword evidence="3" id="KW-1133">Transmembrane helix</keyword>
<dbReference type="EMBL" id="CDMY01000275">
    <property type="protein sequence ID" value="CEL99223.1"/>
    <property type="molecule type" value="Genomic_DNA"/>
</dbReference>
<feature type="region of interest" description="Disordered" evidence="2">
    <location>
        <begin position="541"/>
        <end position="604"/>
    </location>
</feature>
<name>A0A0G4ENP3_VITBC</name>
<accession>A0A0G4ENP3</accession>
<feature type="transmembrane region" description="Helical" evidence="3">
    <location>
        <begin position="174"/>
        <end position="193"/>
    </location>
</feature>
<protein>
    <submittedName>
        <fullName evidence="4">Uncharacterized protein</fullName>
    </submittedName>
</protein>
<feature type="compositionally biased region" description="Low complexity" evidence="2">
    <location>
        <begin position="76"/>
        <end position="92"/>
    </location>
</feature>
<feature type="transmembrane region" description="Helical" evidence="3">
    <location>
        <begin position="235"/>
        <end position="257"/>
    </location>
</feature>
<dbReference type="AlphaFoldDB" id="A0A0G4ENP3"/>
<sequence length="992" mass="111732">MAPPQQSPSIVDSFFADSLPAVRDAMPRHDDTLPVSSGMGFWEQPVPHEPELCTPVRPDPTFGTFGETDEDELHAKTPTTGDGPAPGHGPAPESESDEVLRARRLSSILSSPHSRFGSRAQSLRIAVELDQFKDGKDCEEETGEQWELPGETPKSLQDPLQHSTWWSIFGPLNFGYVFFLVFIFIICILHIGAEQLGPALPDLTKSDQLIDTMTTVEHIEAVAANRPFTSEKVSISSIIFGSFWALLSLLALCLLILHTFGWRQTVRAWEIRKIYVGKSMRDMPEYLRKVDKQESWEELKHAPVRRRCWCFFSVYYLFKRVLRLLQRGWAKVSYTSGDYFWLRFLVEEMFEIGLQIYSCTQYGGVNLLSLRDNCDRPKLSFIQEIPASHYQSHLSLALLIALHSCATSISVLVVRNRGWAIVTALICSTSYPIHLLAASSTLLVGDISGAFSQGVLVGTRSKGILDFLSAFVPLLASWNGVRVLNGVTFLQNYLRFKLAFKKTLERTKTSHTSIGSGRYSITEAIFQPKLEEGKLPVSFDPFDAEAGKHPSMVRRRSSVITDETGEKAPNDKAGDDKKKRLDGRTKSNDAAAEEKKKKRDTVHTVITLPPRRALSACSVVAEATPRELHETPQDPKSIGKFLLNPKEKDLGRAHSTWRILLAGILALTGVLFGTFNIVQYFRSRSLCPAVKAWETCLFKTRPPFGRATPNGLFDFFPCNCRYIVHKDMSTKEELEEQIELLNEAMRTFSTLQGLVFTSDLAVSRDDLRVTVDPSYVDRHPHLVFARFTTGGGGYPTERSCFPKLESLVLQYQRWPSRTVPDSVCGLKALRQLDVRLNDITNLPPCMTQLDDTLQYLDASLNPVCTPNRLVDESLPEDFREMMRRLDACKSSKFWNGGEAGERSSTCDEKRCRYAFEVFRDFDVNGDKMICWGEPVTDGGRFAGTREQFDALIQQFQSPPYDTCLTIGTVALMLTEFITDCFECPEIDEFRLP</sequence>
<evidence type="ECO:0000256" key="1">
    <source>
        <dbReference type="SAM" id="Coils"/>
    </source>
</evidence>
<feature type="transmembrane region" description="Helical" evidence="3">
    <location>
        <begin position="659"/>
        <end position="681"/>
    </location>
</feature>
<evidence type="ECO:0000256" key="2">
    <source>
        <dbReference type="SAM" id="MobiDB-lite"/>
    </source>
</evidence>
<organism evidence="4 5">
    <name type="scientific">Vitrella brassicaformis (strain CCMP3155)</name>
    <dbReference type="NCBI Taxonomy" id="1169540"/>
    <lineage>
        <taxon>Eukaryota</taxon>
        <taxon>Sar</taxon>
        <taxon>Alveolata</taxon>
        <taxon>Colpodellida</taxon>
        <taxon>Vitrellaceae</taxon>
        <taxon>Vitrella</taxon>
    </lineage>
</organism>
<dbReference type="Gene3D" id="3.80.10.10">
    <property type="entry name" value="Ribonuclease Inhibitor"/>
    <property type="match status" value="1"/>
</dbReference>
<keyword evidence="1" id="KW-0175">Coiled coil</keyword>
<dbReference type="VEuPathDB" id="CryptoDB:Vbra_2931"/>
<dbReference type="InParanoid" id="A0A0G4ENP3"/>
<dbReference type="SUPFAM" id="SSF52058">
    <property type="entry name" value="L domain-like"/>
    <property type="match status" value="1"/>
</dbReference>
<keyword evidence="5" id="KW-1185">Reference proteome</keyword>
<dbReference type="InterPro" id="IPR032675">
    <property type="entry name" value="LRR_dom_sf"/>
</dbReference>
<dbReference type="Proteomes" id="UP000041254">
    <property type="component" value="Unassembled WGS sequence"/>
</dbReference>
<evidence type="ECO:0000313" key="4">
    <source>
        <dbReference type="EMBL" id="CEL99223.1"/>
    </source>
</evidence>
<evidence type="ECO:0000256" key="3">
    <source>
        <dbReference type="SAM" id="Phobius"/>
    </source>
</evidence>